<evidence type="ECO:0000256" key="1">
    <source>
        <dbReference type="SAM" id="MobiDB-lite"/>
    </source>
</evidence>
<organism evidence="2 3">
    <name type="scientific">Electrophorus voltai</name>
    <dbReference type="NCBI Taxonomy" id="2609070"/>
    <lineage>
        <taxon>Eukaryota</taxon>
        <taxon>Metazoa</taxon>
        <taxon>Chordata</taxon>
        <taxon>Craniata</taxon>
        <taxon>Vertebrata</taxon>
        <taxon>Euteleostomi</taxon>
        <taxon>Actinopterygii</taxon>
        <taxon>Neopterygii</taxon>
        <taxon>Teleostei</taxon>
        <taxon>Ostariophysi</taxon>
        <taxon>Gymnotiformes</taxon>
        <taxon>Gymnotoidei</taxon>
        <taxon>Gymnotidae</taxon>
        <taxon>Electrophorus</taxon>
    </lineage>
</organism>
<feature type="region of interest" description="Disordered" evidence="1">
    <location>
        <begin position="111"/>
        <end position="158"/>
    </location>
</feature>
<comment type="caution">
    <text evidence="2">The sequence shown here is derived from an EMBL/GenBank/DDBJ whole genome shotgun (WGS) entry which is preliminary data.</text>
</comment>
<evidence type="ECO:0000313" key="3">
    <source>
        <dbReference type="Proteomes" id="UP001239994"/>
    </source>
</evidence>
<protein>
    <submittedName>
        <fullName evidence="2">Uncharacterized protein</fullName>
    </submittedName>
</protein>
<proteinExistence type="predicted"/>
<gene>
    <name evidence="2" type="ORF">P4O66_003417</name>
</gene>
<dbReference type="AlphaFoldDB" id="A0AAD9DLF6"/>
<dbReference type="Proteomes" id="UP001239994">
    <property type="component" value="Unassembled WGS sequence"/>
</dbReference>
<reference evidence="2" key="1">
    <citation type="submission" date="2023-03" db="EMBL/GenBank/DDBJ databases">
        <title>Electrophorus voltai genome.</title>
        <authorList>
            <person name="Bian C."/>
        </authorList>
    </citation>
    <scope>NUCLEOTIDE SEQUENCE</scope>
    <source>
        <strain evidence="2">CB-2022</strain>
        <tissue evidence="2">Muscle</tissue>
    </source>
</reference>
<feature type="region of interest" description="Disordered" evidence="1">
    <location>
        <begin position="1"/>
        <end position="91"/>
    </location>
</feature>
<feature type="compositionally biased region" description="Basic and acidic residues" evidence="1">
    <location>
        <begin position="82"/>
        <end position="91"/>
    </location>
</feature>
<dbReference type="EMBL" id="JAROKS010000026">
    <property type="protein sequence ID" value="KAK1784744.1"/>
    <property type="molecule type" value="Genomic_DNA"/>
</dbReference>
<feature type="compositionally biased region" description="Basic and acidic residues" evidence="1">
    <location>
        <begin position="62"/>
        <end position="72"/>
    </location>
</feature>
<sequence>MDTRLLSDTMGGEPGARSPEETSAARLRLAKGCESEGQWRETEPAEAMEDVETKMSRAPAGRNERSEEERPWGGEGRPSRGVTEERRGASVRIDGYKRSVNELLILEESTLRPGQRGNTPRRPAAIDPGVTHSASRARAHTSAQPIHGALRESHRSTE</sequence>
<keyword evidence="3" id="KW-1185">Reference proteome</keyword>
<feature type="compositionally biased region" description="Basic and acidic residues" evidence="1">
    <location>
        <begin position="31"/>
        <end position="43"/>
    </location>
</feature>
<feature type="compositionally biased region" description="Low complexity" evidence="1">
    <location>
        <begin position="131"/>
        <end position="143"/>
    </location>
</feature>
<accession>A0AAD9DLF6</accession>
<name>A0AAD9DLF6_9TELE</name>
<feature type="compositionally biased region" description="Basic and acidic residues" evidence="1">
    <location>
        <begin position="149"/>
        <end position="158"/>
    </location>
</feature>
<evidence type="ECO:0000313" key="2">
    <source>
        <dbReference type="EMBL" id="KAK1784744.1"/>
    </source>
</evidence>